<gene>
    <name evidence="1" type="ORF">METZ01_LOCUS69221</name>
</gene>
<organism evidence="1">
    <name type="scientific">marine metagenome</name>
    <dbReference type="NCBI Taxonomy" id="408172"/>
    <lineage>
        <taxon>unclassified sequences</taxon>
        <taxon>metagenomes</taxon>
        <taxon>ecological metagenomes</taxon>
    </lineage>
</organism>
<protein>
    <submittedName>
        <fullName evidence="1">Uncharacterized protein</fullName>
    </submittedName>
</protein>
<evidence type="ECO:0000313" key="1">
    <source>
        <dbReference type="EMBL" id="SVA16367.1"/>
    </source>
</evidence>
<sequence length="41" mass="4702">MQCSYIKKIPSKKTFLLNCAERDLANQELNRSSQPDSDAEE</sequence>
<dbReference type="AlphaFoldDB" id="A0A381TNK7"/>
<proteinExistence type="predicted"/>
<feature type="non-terminal residue" evidence="1">
    <location>
        <position position="41"/>
    </location>
</feature>
<dbReference type="EMBL" id="UINC01004719">
    <property type="protein sequence ID" value="SVA16367.1"/>
    <property type="molecule type" value="Genomic_DNA"/>
</dbReference>
<name>A0A381TNK7_9ZZZZ</name>
<accession>A0A381TNK7</accession>
<reference evidence="1" key="1">
    <citation type="submission" date="2018-05" db="EMBL/GenBank/DDBJ databases">
        <authorList>
            <person name="Lanie J.A."/>
            <person name="Ng W.-L."/>
            <person name="Kazmierczak K.M."/>
            <person name="Andrzejewski T.M."/>
            <person name="Davidsen T.M."/>
            <person name="Wayne K.J."/>
            <person name="Tettelin H."/>
            <person name="Glass J.I."/>
            <person name="Rusch D."/>
            <person name="Podicherti R."/>
            <person name="Tsui H.-C.T."/>
            <person name="Winkler M.E."/>
        </authorList>
    </citation>
    <scope>NUCLEOTIDE SEQUENCE</scope>
</reference>